<protein>
    <submittedName>
        <fullName evidence="3">Uncharacterized protein</fullName>
    </submittedName>
</protein>
<evidence type="ECO:0000256" key="2">
    <source>
        <dbReference type="SAM" id="Phobius"/>
    </source>
</evidence>
<sequence>MDRWDVLILAVAGYVAVMTLTRLMTRRRNELVEQSREQIASQMKKKKKQKKSDRNAA</sequence>
<evidence type="ECO:0000256" key="1">
    <source>
        <dbReference type="SAM" id="MobiDB-lite"/>
    </source>
</evidence>
<keyword evidence="2" id="KW-0472">Membrane</keyword>
<proteinExistence type="predicted"/>
<reference evidence="3 4" key="1">
    <citation type="submission" date="2019-02" db="EMBL/GenBank/DDBJ databases">
        <title>Deep-cultivation of Planctomycetes and their phenomic and genomic characterization uncovers novel biology.</title>
        <authorList>
            <person name="Wiegand S."/>
            <person name="Jogler M."/>
            <person name="Boedeker C."/>
            <person name="Pinto D."/>
            <person name="Vollmers J."/>
            <person name="Rivas-Marin E."/>
            <person name="Kohn T."/>
            <person name="Peeters S.H."/>
            <person name="Heuer A."/>
            <person name="Rast P."/>
            <person name="Oberbeckmann S."/>
            <person name="Bunk B."/>
            <person name="Jeske O."/>
            <person name="Meyerdierks A."/>
            <person name="Storesund J.E."/>
            <person name="Kallscheuer N."/>
            <person name="Luecker S."/>
            <person name="Lage O.M."/>
            <person name="Pohl T."/>
            <person name="Merkel B.J."/>
            <person name="Hornburger P."/>
            <person name="Mueller R.-W."/>
            <person name="Bruemmer F."/>
            <person name="Labrenz M."/>
            <person name="Spormann A.M."/>
            <person name="Op Den Camp H."/>
            <person name="Overmann J."/>
            <person name="Amann R."/>
            <person name="Jetten M.S.M."/>
            <person name="Mascher T."/>
            <person name="Medema M.H."/>
            <person name="Devos D.P."/>
            <person name="Kaster A.-K."/>
            <person name="Ovreas L."/>
            <person name="Rohde M."/>
            <person name="Galperin M.Y."/>
            <person name="Jogler C."/>
        </authorList>
    </citation>
    <scope>NUCLEOTIDE SEQUENCE [LARGE SCALE GENOMIC DNA]</scope>
    <source>
        <strain evidence="3 4">Pla144</strain>
    </source>
</reference>
<name>A0A5C6D3L3_9BACT</name>
<dbReference type="Proteomes" id="UP000318437">
    <property type="component" value="Unassembled WGS sequence"/>
</dbReference>
<feature type="transmembrane region" description="Helical" evidence="2">
    <location>
        <begin position="6"/>
        <end position="25"/>
    </location>
</feature>
<evidence type="ECO:0000313" key="4">
    <source>
        <dbReference type="Proteomes" id="UP000318437"/>
    </source>
</evidence>
<organism evidence="3 4">
    <name type="scientific">Bythopirellula polymerisocia</name>
    <dbReference type="NCBI Taxonomy" id="2528003"/>
    <lineage>
        <taxon>Bacteria</taxon>
        <taxon>Pseudomonadati</taxon>
        <taxon>Planctomycetota</taxon>
        <taxon>Planctomycetia</taxon>
        <taxon>Pirellulales</taxon>
        <taxon>Lacipirellulaceae</taxon>
        <taxon>Bythopirellula</taxon>
    </lineage>
</organism>
<keyword evidence="2" id="KW-1133">Transmembrane helix</keyword>
<keyword evidence="2" id="KW-0812">Transmembrane</keyword>
<keyword evidence="4" id="KW-1185">Reference proteome</keyword>
<accession>A0A5C6D3L3</accession>
<feature type="region of interest" description="Disordered" evidence="1">
    <location>
        <begin position="31"/>
        <end position="57"/>
    </location>
</feature>
<dbReference type="AlphaFoldDB" id="A0A5C6D3L3"/>
<dbReference type="RefSeq" id="WP_197530401.1">
    <property type="nucleotide sequence ID" value="NZ_SJPS01000001.1"/>
</dbReference>
<dbReference type="EMBL" id="SJPS01000001">
    <property type="protein sequence ID" value="TWU30371.1"/>
    <property type="molecule type" value="Genomic_DNA"/>
</dbReference>
<comment type="caution">
    <text evidence="3">The sequence shown here is derived from an EMBL/GenBank/DDBJ whole genome shotgun (WGS) entry which is preliminary data.</text>
</comment>
<evidence type="ECO:0000313" key="3">
    <source>
        <dbReference type="EMBL" id="TWU30371.1"/>
    </source>
</evidence>
<gene>
    <name evidence="3" type="ORF">Pla144_11570</name>
</gene>